<dbReference type="PANTHER" id="PTHR45661:SF3">
    <property type="entry name" value="IG-LIKE DOMAIN-CONTAINING PROTEIN"/>
    <property type="match status" value="1"/>
</dbReference>
<feature type="region of interest" description="Disordered" evidence="1">
    <location>
        <begin position="1"/>
        <end position="24"/>
    </location>
</feature>
<proteinExistence type="predicted"/>
<dbReference type="SUPFAM" id="SSF52058">
    <property type="entry name" value="L domain-like"/>
    <property type="match status" value="1"/>
</dbReference>
<keyword evidence="3" id="KW-1185">Reference proteome</keyword>
<dbReference type="PANTHER" id="PTHR45661">
    <property type="entry name" value="SURFACE ANTIGEN"/>
    <property type="match status" value="1"/>
</dbReference>
<dbReference type="AlphaFoldDB" id="A0A369M674"/>
<dbReference type="Gene3D" id="2.60.40.4270">
    <property type="entry name" value="Listeria-Bacteroides repeat domain"/>
    <property type="match status" value="1"/>
</dbReference>
<name>A0A369M674_9ACTN</name>
<evidence type="ECO:0000256" key="1">
    <source>
        <dbReference type="SAM" id="MobiDB-lite"/>
    </source>
</evidence>
<evidence type="ECO:0000313" key="3">
    <source>
        <dbReference type="Proteomes" id="UP000254000"/>
    </source>
</evidence>
<gene>
    <name evidence="2" type="ORF">C1877_02040</name>
</gene>
<dbReference type="PROSITE" id="PS51257">
    <property type="entry name" value="PROKAR_LIPOPROTEIN"/>
    <property type="match status" value="1"/>
</dbReference>
<dbReference type="Gene3D" id="3.80.10.10">
    <property type="entry name" value="Ribonuclease Inhibitor"/>
    <property type="match status" value="1"/>
</dbReference>
<accession>A0A369M674</accession>
<sequence length="723" mass="76806">MERLSRKRHHRRQRDGGGSGLVPALVACPGSDVRWGKPSEKRPVSYRRKKISHIGSQAFRGCTGIEEIDFKDAPLADSEPNSIAIGASAFEGCTSLRAVHVGNGVFGSQSRVTLTIGDSAFKGCTALSFIDIPEPTSGVTTFSVNIGNRAFMDTNLGAFPGPDNTALGFLPFDRRRVLSIGASAFENAGLKGVTLPDTLGSVGDRAFAGNHMTNLELPRNKSLDEPGKVGSDILADQTVKTPAVWGDSIKGGPGKADIILEALHGLGVVHGRVDSVSLNVPNTAGGFDHLTPENSETWPEDDRATYDRGLVTTPSATFTYGYQVWREGGERALSHGTVTQGSVKKGIPFEFYYYDNEEFSGTPDTHTQWVGEDFFPVENMHGLGNFGLEKPGYRTFPGAYEPRYNAGWRDGSGPGDTGQPVDPEIIPAVDGQKPKFYNRWIANSYSVSFDDNWEEMVAKSPELGKDDGSGTIVRNDRWVSGSTANMTGLVYGESAPLPENGFKMGAYVFDGWATSPDLAEGDRMEGSNFFSPGASIATPSPAPAHEATLVLYAQWKAVDYGADDPALLGFLSIPQHISLEPHGGYLYSKPTDPAADADNHAVVVSAKEEGPGATWPSGTSYKVSVVRPGAGAPLLALSGDGGDAKEIDVLMADGSLYDPGPNGILGSGAVPDPLMVIDPHDDARSKGSFSLKSVDPASSFMANVRYAGTMTFRVDAVQTGVAP</sequence>
<comment type="caution">
    <text evidence="2">The sequence shown here is derived from an EMBL/GenBank/DDBJ whole genome shotgun (WGS) entry which is preliminary data.</text>
</comment>
<protein>
    <recommendedName>
        <fullName evidence="4">Leucine-rich repeat protein</fullName>
    </recommendedName>
</protein>
<dbReference type="InterPro" id="IPR042229">
    <property type="entry name" value="Listeria/Bacterioides_rpt_sf"/>
</dbReference>
<dbReference type="Pfam" id="PF13306">
    <property type="entry name" value="LRR_5"/>
    <property type="match status" value="2"/>
</dbReference>
<dbReference type="InterPro" id="IPR032675">
    <property type="entry name" value="LRR_dom_sf"/>
</dbReference>
<dbReference type="EMBL" id="PPTS01000001">
    <property type="protein sequence ID" value="RDB67241.1"/>
    <property type="molecule type" value="Genomic_DNA"/>
</dbReference>
<evidence type="ECO:0008006" key="4">
    <source>
        <dbReference type="Google" id="ProtNLM"/>
    </source>
</evidence>
<dbReference type="OrthoDB" id="2038674at2"/>
<feature type="compositionally biased region" description="Basic residues" evidence="1">
    <location>
        <begin position="1"/>
        <end position="13"/>
    </location>
</feature>
<dbReference type="Proteomes" id="UP000254000">
    <property type="component" value="Unassembled WGS sequence"/>
</dbReference>
<dbReference type="InterPro" id="IPR053139">
    <property type="entry name" value="Surface_bspA-like"/>
</dbReference>
<evidence type="ECO:0000313" key="2">
    <source>
        <dbReference type="EMBL" id="RDB67241.1"/>
    </source>
</evidence>
<dbReference type="InterPro" id="IPR026906">
    <property type="entry name" value="LRR_5"/>
</dbReference>
<organism evidence="2 3">
    <name type="scientific">Gordonibacter pamelaeae</name>
    <dbReference type="NCBI Taxonomy" id="471189"/>
    <lineage>
        <taxon>Bacteria</taxon>
        <taxon>Bacillati</taxon>
        <taxon>Actinomycetota</taxon>
        <taxon>Coriobacteriia</taxon>
        <taxon>Eggerthellales</taxon>
        <taxon>Eggerthellaceae</taxon>
        <taxon>Gordonibacter</taxon>
    </lineage>
</organism>
<reference evidence="2 3" key="1">
    <citation type="journal article" date="2018" name="Elife">
        <title>Discovery and characterization of a prevalent human gut bacterial enzyme sufficient for the inactivation of a family of plant toxins.</title>
        <authorList>
            <person name="Koppel N."/>
            <person name="Bisanz J.E."/>
            <person name="Pandelia M.E."/>
            <person name="Turnbaugh P.J."/>
            <person name="Balskus E.P."/>
        </authorList>
    </citation>
    <scope>NUCLEOTIDE SEQUENCE [LARGE SCALE GENOMIC DNA]</scope>
    <source>
        <strain evidence="2 3">3C</strain>
    </source>
</reference>